<evidence type="ECO:0000256" key="1">
    <source>
        <dbReference type="SAM" id="MobiDB-lite"/>
    </source>
</evidence>
<organism evidence="2 3">
    <name type="scientific">Methylomonas methanica (strain DSM 25384 / MC09)</name>
    <dbReference type="NCBI Taxonomy" id="857087"/>
    <lineage>
        <taxon>Bacteria</taxon>
        <taxon>Pseudomonadati</taxon>
        <taxon>Pseudomonadota</taxon>
        <taxon>Gammaproteobacteria</taxon>
        <taxon>Methylococcales</taxon>
        <taxon>Methylococcaceae</taxon>
        <taxon>Methylomonas</taxon>
    </lineage>
</organism>
<feature type="region of interest" description="Disordered" evidence="1">
    <location>
        <begin position="1"/>
        <end position="57"/>
    </location>
</feature>
<sequence>MSELTPISPSPGVPVVRKIRREQKQNRGQQKQKTGDDALAPEQQQDEQAVQHIDEIV</sequence>
<evidence type="ECO:0000313" key="2">
    <source>
        <dbReference type="EMBL" id="AEG02407.1"/>
    </source>
</evidence>
<reference key="2">
    <citation type="submission" date="2011-05" db="EMBL/GenBank/DDBJ databases">
        <title>Complete genome sequence of the aerobic marine methanotroph Methylomonas methanica MC09.</title>
        <authorList>
            <person name="Boden R."/>
            <person name="Cunliffe M."/>
            <person name="Scanlan J."/>
            <person name="Moussard H."/>
            <person name="Kits K.D."/>
            <person name="Klotz M."/>
            <person name="Jetten M."/>
            <person name="Vuilleumier S."/>
            <person name="Han J."/>
            <person name="Peters L."/>
            <person name="Mikhailova N."/>
            <person name="Teshima H."/>
            <person name="Tapia R."/>
            <person name="Kyrpides N."/>
            <person name="Ivanova N."/>
            <person name="Pagani I."/>
            <person name="Cheng J.-F."/>
            <person name="Goodwin L."/>
            <person name="Han C."/>
            <person name="Hauser L."/>
            <person name="Land M."/>
            <person name="Lapidus A."/>
            <person name="Lucas S."/>
            <person name="Pitluck S."/>
            <person name="Woyke T."/>
            <person name="Stein L.Y."/>
            <person name="Murrell C."/>
        </authorList>
    </citation>
    <scope>NUCLEOTIDE SEQUENCE</scope>
    <source>
        <strain>MC09</strain>
    </source>
</reference>
<name>G0A0A1_METMM</name>
<keyword evidence="3" id="KW-1185">Reference proteome</keyword>
<protein>
    <submittedName>
        <fullName evidence="2">Uncharacterized protein</fullName>
    </submittedName>
</protein>
<evidence type="ECO:0000313" key="3">
    <source>
        <dbReference type="Proteomes" id="UP000008888"/>
    </source>
</evidence>
<reference evidence="2 3" key="1">
    <citation type="journal article" date="2011" name="J. Bacteriol.">
        <title>Complete Genome Sequence of the Aerobic Marine Methanotroph Methylomonas methanica MC09.</title>
        <authorList>
            <person name="Boden R."/>
            <person name="Cunliffe M."/>
            <person name="Scanlan J."/>
            <person name="Moussard H."/>
            <person name="Kits K.D."/>
            <person name="Klotz M.G."/>
            <person name="Jetten M.S."/>
            <person name="Vuilleumier S."/>
            <person name="Han J."/>
            <person name="Peters L."/>
            <person name="Mikhailova N."/>
            <person name="Teshima H."/>
            <person name="Tapia R."/>
            <person name="Kyrpides N."/>
            <person name="Ivanova N."/>
            <person name="Pagani I."/>
            <person name="Cheng J.F."/>
            <person name="Goodwin L."/>
            <person name="Han C."/>
            <person name="Hauser L."/>
            <person name="Land M.L."/>
            <person name="Lapidus A."/>
            <person name="Lucas S."/>
            <person name="Pitluck S."/>
            <person name="Woyke T."/>
            <person name="Stein L."/>
            <person name="Murrell J.C."/>
        </authorList>
    </citation>
    <scope>NUCLEOTIDE SEQUENCE [LARGE SCALE GENOMIC DNA]</scope>
    <source>
        <strain evidence="2 3">MC09</strain>
    </source>
</reference>
<accession>G0A0A1</accession>
<dbReference type="Proteomes" id="UP000008888">
    <property type="component" value="Chromosome"/>
</dbReference>
<dbReference type="HOGENOM" id="CLU_2991537_0_0_6"/>
<dbReference type="KEGG" id="mmt:Metme_4054"/>
<dbReference type="STRING" id="857087.Metme_4054"/>
<reference evidence="3" key="3">
    <citation type="submission" date="2011-05" db="EMBL/GenBank/DDBJ databases">
        <title>Complete sequence of Methylomonas methanica MC09.</title>
        <authorList>
            <consortium name="US DOE Joint Genome Institute"/>
            <person name="Lucas S."/>
            <person name="Han J."/>
            <person name="Lapidus A."/>
            <person name="Cheng J.-F."/>
            <person name="Goodwin L."/>
            <person name="Pitluck S."/>
            <person name="Peters L."/>
            <person name="Mikhailova N."/>
            <person name="Teshima H."/>
            <person name="Han C."/>
            <person name="Tapia R."/>
            <person name="Land M."/>
            <person name="Hauser L."/>
            <person name="Kyrpides N."/>
            <person name="Ivanova N."/>
            <person name="Pagani I."/>
            <person name="Stein L."/>
            <person name="Woyke T."/>
        </authorList>
    </citation>
    <scope>NUCLEOTIDE SEQUENCE [LARGE SCALE GENOMIC DNA]</scope>
    <source>
        <strain evidence="3">MC09</strain>
    </source>
</reference>
<dbReference type="RefSeq" id="WP_013820623.1">
    <property type="nucleotide sequence ID" value="NC_015572.1"/>
</dbReference>
<gene>
    <name evidence="2" type="ordered locus">Metme_4054</name>
</gene>
<dbReference type="AlphaFoldDB" id="G0A0A1"/>
<dbReference type="EMBL" id="CP002738">
    <property type="protein sequence ID" value="AEG02407.1"/>
    <property type="molecule type" value="Genomic_DNA"/>
</dbReference>
<proteinExistence type="predicted"/>